<name>A0A6H2A771_9ZZZZ</name>
<dbReference type="EMBL" id="MT144586">
    <property type="protein sequence ID" value="QJA55300.1"/>
    <property type="molecule type" value="Genomic_DNA"/>
</dbReference>
<organism evidence="1">
    <name type="scientific">viral metagenome</name>
    <dbReference type="NCBI Taxonomy" id="1070528"/>
    <lineage>
        <taxon>unclassified sequences</taxon>
        <taxon>metagenomes</taxon>
        <taxon>organismal metagenomes</taxon>
    </lineage>
</organism>
<protein>
    <submittedName>
        <fullName evidence="1">Uncharacterized protein</fullName>
    </submittedName>
</protein>
<accession>A0A6H2A771</accession>
<reference evidence="1" key="1">
    <citation type="submission" date="2020-03" db="EMBL/GenBank/DDBJ databases">
        <title>The deep terrestrial virosphere.</title>
        <authorList>
            <person name="Holmfeldt K."/>
            <person name="Nilsson E."/>
            <person name="Simone D."/>
            <person name="Lopez-Fernandez M."/>
            <person name="Wu X."/>
            <person name="de Brujin I."/>
            <person name="Lundin D."/>
            <person name="Andersson A."/>
            <person name="Bertilsson S."/>
            <person name="Dopson M."/>
        </authorList>
    </citation>
    <scope>NUCLEOTIDE SEQUENCE</scope>
    <source>
        <strain evidence="1">TM448A09051</strain>
    </source>
</reference>
<dbReference type="AlphaFoldDB" id="A0A6H2A771"/>
<proteinExistence type="predicted"/>
<evidence type="ECO:0000313" key="1">
    <source>
        <dbReference type="EMBL" id="QJA55300.1"/>
    </source>
</evidence>
<gene>
    <name evidence="1" type="ORF">TM448A09051_0007</name>
</gene>
<sequence>MENTILVIINALGALGEKGVHWVLDAIERFVIASKGLIDNALFYKVVSYVQSWKPKNPT</sequence>